<evidence type="ECO:0000313" key="3">
    <source>
        <dbReference type="Proteomes" id="UP001596297"/>
    </source>
</evidence>
<evidence type="ECO:0000313" key="2">
    <source>
        <dbReference type="EMBL" id="MFC6591596.1"/>
    </source>
</evidence>
<dbReference type="InterPro" id="IPR036249">
    <property type="entry name" value="Thioredoxin-like_sf"/>
</dbReference>
<organism evidence="2 3">
    <name type="scientific">Deinococcus lacus</name>
    <dbReference type="NCBI Taxonomy" id="392561"/>
    <lineage>
        <taxon>Bacteria</taxon>
        <taxon>Thermotogati</taxon>
        <taxon>Deinococcota</taxon>
        <taxon>Deinococci</taxon>
        <taxon>Deinococcales</taxon>
        <taxon>Deinococcaceae</taxon>
        <taxon>Deinococcus</taxon>
    </lineage>
</organism>
<proteinExistence type="inferred from homology"/>
<dbReference type="SUPFAM" id="SSF52833">
    <property type="entry name" value="Thioredoxin-like"/>
    <property type="match status" value="1"/>
</dbReference>
<evidence type="ECO:0000256" key="1">
    <source>
        <dbReference type="ARBA" id="ARBA00010996"/>
    </source>
</evidence>
<dbReference type="Gene3D" id="3.40.30.10">
    <property type="entry name" value="Glutaredoxin"/>
    <property type="match status" value="1"/>
</dbReference>
<reference evidence="3" key="1">
    <citation type="journal article" date="2019" name="Int. J. Syst. Evol. Microbiol.">
        <title>The Global Catalogue of Microorganisms (GCM) 10K type strain sequencing project: providing services to taxonomists for standard genome sequencing and annotation.</title>
        <authorList>
            <consortium name="The Broad Institute Genomics Platform"/>
            <consortium name="The Broad Institute Genome Sequencing Center for Infectious Disease"/>
            <person name="Wu L."/>
            <person name="Ma J."/>
        </authorList>
    </citation>
    <scope>NUCLEOTIDE SEQUENCE [LARGE SCALE GENOMIC DNA]</scope>
    <source>
        <strain evidence="3">CGMCC 1.15772</strain>
    </source>
</reference>
<comment type="similarity">
    <text evidence="1">Belongs to the SCO1/2 family.</text>
</comment>
<name>A0ABW1YBE0_9DEIO</name>
<gene>
    <name evidence="2" type="ORF">ACFP81_05915</name>
</gene>
<keyword evidence="3" id="KW-1185">Reference proteome</keyword>
<sequence length="218" mass="23211">MQTKWLTYTLLALAAALAALLLMRSVAPTPQFGEALDAPRPLPALSLLDDQGQPAQLSDSRGRLRLVFYGFVRCPDVCPATMTVLKEAYAGLTPEQQQKVLVQLISVDPQFDKPNVLREYLDRFNPDFTGLTGDEGTVHQAAREMFVGIQGSADAGAHAGHTAASSAPAASQPAALLHGDQVSVVTPAGEMVRIYGNSAVISGELTRDLPALIRTYGP</sequence>
<dbReference type="PANTHER" id="PTHR12151:SF25">
    <property type="entry name" value="LINALOOL DEHYDRATASE_ISOMERASE DOMAIN-CONTAINING PROTEIN"/>
    <property type="match status" value="1"/>
</dbReference>
<dbReference type="EMBL" id="JBHSWD010000001">
    <property type="protein sequence ID" value="MFC6591596.1"/>
    <property type="molecule type" value="Genomic_DNA"/>
</dbReference>
<comment type="caution">
    <text evidence="2">The sequence shown here is derived from an EMBL/GenBank/DDBJ whole genome shotgun (WGS) entry which is preliminary data.</text>
</comment>
<dbReference type="RefSeq" id="WP_380082598.1">
    <property type="nucleotide sequence ID" value="NZ_JBHSWD010000001.1"/>
</dbReference>
<dbReference type="CDD" id="cd02968">
    <property type="entry name" value="SCO"/>
    <property type="match status" value="1"/>
</dbReference>
<protein>
    <submittedName>
        <fullName evidence="2">SCO family protein</fullName>
    </submittedName>
</protein>
<accession>A0ABW1YBE0</accession>
<dbReference type="Proteomes" id="UP001596297">
    <property type="component" value="Unassembled WGS sequence"/>
</dbReference>
<dbReference type="InterPro" id="IPR003782">
    <property type="entry name" value="SCO1/SenC"/>
</dbReference>
<dbReference type="Pfam" id="PF02630">
    <property type="entry name" value="SCO1-SenC"/>
    <property type="match status" value="1"/>
</dbReference>
<dbReference type="PANTHER" id="PTHR12151">
    <property type="entry name" value="ELECTRON TRANSPORT PROTIN SCO1/SENC FAMILY MEMBER"/>
    <property type="match status" value="1"/>
</dbReference>